<dbReference type="EMBL" id="MHUG01000012">
    <property type="protein sequence ID" value="OHA73427.1"/>
    <property type="molecule type" value="Genomic_DNA"/>
</dbReference>
<protein>
    <recommendedName>
        <fullName evidence="1">Phosphoribosyltransferase domain-containing protein</fullName>
    </recommendedName>
</protein>
<evidence type="ECO:0000313" key="2">
    <source>
        <dbReference type="EMBL" id="OHA73427.1"/>
    </source>
</evidence>
<sequence length="209" mass="22788">MLQNLGMIRKGHYVYADSSHGEFYVALSKGKTESAELPDELVELCHAMARFSADGVEVVVSAPSGGTAIGKCVAEYLSELLGRKIPFVLLEKTKDNLLAIRPEDVSRVERRSVLIVDDVLHHGTTVRRVLQIVRGIRGTIAGVSVVWNRGDLTPSDLLVPFLYAPIKHKLVSYLPFGFPLPCPLCEEGVPINTDLGHGKEFLARKSAAG</sequence>
<dbReference type="SUPFAM" id="SSF53271">
    <property type="entry name" value="PRTase-like"/>
    <property type="match status" value="1"/>
</dbReference>
<dbReference type="Pfam" id="PF00156">
    <property type="entry name" value="Pribosyltran"/>
    <property type="match status" value="1"/>
</dbReference>
<dbReference type="Proteomes" id="UP000176917">
    <property type="component" value="Unassembled WGS sequence"/>
</dbReference>
<feature type="domain" description="Phosphoribosyltransferase" evidence="1">
    <location>
        <begin position="58"/>
        <end position="152"/>
    </location>
</feature>
<dbReference type="AlphaFoldDB" id="A0A1G2RKT8"/>
<name>A0A1G2RKT8_9BACT</name>
<reference evidence="2 3" key="1">
    <citation type="journal article" date="2016" name="Nat. Commun.">
        <title>Thousands of microbial genomes shed light on interconnected biogeochemical processes in an aquifer system.</title>
        <authorList>
            <person name="Anantharaman K."/>
            <person name="Brown C.T."/>
            <person name="Hug L.A."/>
            <person name="Sharon I."/>
            <person name="Castelle C.J."/>
            <person name="Probst A.J."/>
            <person name="Thomas B.C."/>
            <person name="Singh A."/>
            <person name="Wilkins M.J."/>
            <person name="Karaoz U."/>
            <person name="Brodie E.L."/>
            <person name="Williams K.H."/>
            <person name="Hubbard S.S."/>
            <person name="Banfield J.F."/>
        </authorList>
    </citation>
    <scope>NUCLEOTIDE SEQUENCE [LARGE SCALE GENOMIC DNA]</scope>
</reference>
<evidence type="ECO:0000313" key="3">
    <source>
        <dbReference type="Proteomes" id="UP000176917"/>
    </source>
</evidence>
<dbReference type="STRING" id="1802461.A3B24_02350"/>
<evidence type="ECO:0000259" key="1">
    <source>
        <dbReference type="Pfam" id="PF00156"/>
    </source>
</evidence>
<organism evidence="2 3">
    <name type="scientific">Candidatus Wildermuthbacteria bacterium RIFCSPLOWO2_01_FULL_48_16</name>
    <dbReference type="NCBI Taxonomy" id="1802461"/>
    <lineage>
        <taxon>Bacteria</taxon>
        <taxon>Candidatus Wildermuthiibacteriota</taxon>
    </lineage>
</organism>
<dbReference type="CDD" id="cd06223">
    <property type="entry name" value="PRTases_typeI"/>
    <property type="match status" value="1"/>
</dbReference>
<dbReference type="InterPro" id="IPR000836">
    <property type="entry name" value="PRTase_dom"/>
</dbReference>
<comment type="caution">
    <text evidence="2">The sequence shown here is derived from an EMBL/GenBank/DDBJ whole genome shotgun (WGS) entry which is preliminary data.</text>
</comment>
<gene>
    <name evidence="2" type="ORF">A3B24_02350</name>
</gene>
<dbReference type="Gene3D" id="3.40.50.2020">
    <property type="match status" value="1"/>
</dbReference>
<accession>A0A1G2RKT8</accession>
<dbReference type="InterPro" id="IPR029057">
    <property type="entry name" value="PRTase-like"/>
</dbReference>
<proteinExistence type="predicted"/>